<comment type="caution">
    <text evidence="2">The sequence shown here is derived from an EMBL/GenBank/DDBJ whole genome shotgun (WGS) entry which is preliminary data.</text>
</comment>
<evidence type="ECO:0000313" key="3">
    <source>
        <dbReference type="Proteomes" id="UP000825729"/>
    </source>
</evidence>
<dbReference type="Proteomes" id="UP000825729">
    <property type="component" value="Unassembled WGS sequence"/>
</dbReference>
<accession>A0AAV7FDI5</accession>
<sequence length="166" mass="17867">MAALLEHSSTMIGNRCPIAAEPEERNQGEEGRYLITEPGLEPDQSPEPTALSHPITAEPEPNELYHLTAEPEAESDHRIEPDQNSLNSCLPREISDAGLPREISDAGLPRGISDAGLPREISDAGLSSPLGNSKIRHNTIATVPLIPKDIPPMATAAYLNRTGRPN</sequence>
<dbReference type="AlphaFoldDB" id="A0AAV7FDI5"/>
<proteinExistence type="predicted"/>
<feature type="compositionally biased region" description="Basic and acidic residues" evidence="1">
    <location>
        <begin position="22"/>
        <end position="32"/>
    </location>
</feature>
<organism evidence="2 3">
    <name type="scientific">Aristolochia fimbriata</name>
    <name type="common">White veined hardy Dutchman's pipe vine</name>
    <dbReference type="NCBI Taxonomy" id="158543"/>
    <lineage>
        <taxon>Eukaryota</taxon>
        <taxon>Viridiplantae</taxon>
        <taxon>Streptophyta</taxon>
        <taxon>Embryophyta</taxon>
        <taxon>Tracheophyta</taxon>
        <taxon>Spermatophyta</taxon>
        <taxon>Magnoliopsida</taxon>
        <taxon>Magnoliidae</taxon>
        <taxon>Piperales</taxon>
        <taxon>Aristolochiaceae</taxon>
        <taxon>Aristolochia</taxon>
    </lineage>
</organism>
<name>A0AAV7FDI5_ARIFI</name>
<evidence type="ECO:0000256" key="1">
    <source>
        <dbReference type="SAM" id="MobiDB-lite"/>
    </source>
</evidence>
<feature type="region of interest" description="Disordered" evidence="1">
    <location>
        <begin position="1"/>
        <end position="134"/>
    </location>
</feature>
<reference evidence="2 3" key="1">
    <citation type="submission" date="2021-07" db="EMBL/GenBank/DDBJ databases">
        <title>The Aristolochia fimbriata genome: insights into angiosperm evolution, floral development and chemical biosynthesis.</title>
        <authorList>
            <person name="Jiao Y."/>
        </authorList>
    </citation>
    <scope>NUCLEOTIDE SEQUENCE [LARGE SCALE GENOMIC DNA]</scope>
    <source>
        <strain evidence="2">IBCAS-2021</strain>
        <tissue evidence="2">Leaf</tissue>
    </source>
</reference>
<evidence type="ECO:0000313" key="2">
    <source>
        <dbReference type="EMBL" id="KAG9458619.1"/>
    </source>
</evidence>
<keyword evidence="3" id="KW-1185">Reference proteome</keyword>
<protein>
    <submittedName>
        <fullName evidence="2">Uncharacterized protein</fullName>
    </submittedName>
</protein>
<gene>
    <name evidence="2" type="ORF">H6P81_003127</name>
</gene>
<dbReference type="EMBL" id="JAINDJ010000002">
    <property type="protein sequence ID" value="KAG9458619.1"/>
    <property type="molecule type" value="Genomic_DNA"/>
</dbReference>